<feature type="transmembrane region" description="Helical" evidence="8">
    <location>
        <begin position="639"/>
        <end position="659"/>
    </location>
</feature>
<dbReference type="InParanoid" id="A0A067RN39"/>
<feature type="chain" id="PRO_5001648245" evidence="9">
    <location>
        <begin position="26"/>
        <end position="700"/>
    </location>
</feature>
<feature type="transmembrane region" description="Helical" evidence="8">
    <location>
        <begin position="450"/>
        <end position="466"/>
    </location>
</feature>
<dbReference type="PANTHER" id="PTHR42643:SF31">
    <property type="entry name" value="IONOTROPIC RECEPTOR 68B-RELATED"/>
    <property type="match status" value="1"/>
</dbReference>
<evidence type="ECO:0000256" key="4">
    <source>
        <dbReference type="ARBA" id="ARBA00022989"/>
    </source>
</evidence>
<reference evidence="10 11" key="1">
    <citation type="journal article" date="2014" name="Nat. Commun.">
        <title>Molecular traces of alternative social organization in a termite genome.</title>
        <authorList>
            <person name="Terrapon N."/>
            <person name="Li C."/>
            <person name="Robertson H.M."/>
            <person name="Ji L."/>
            <person name="Meng X."/>
            <person name="Booth W."/>
            <person name="Chen Z."/>
            <person name="Childers C.P."/>
            <person name="Glastad K.M."/>
            <person name="Gokhale K."/>
            <person name="Gowin J."/>
            <person name="Gronenberg W."/>
            <person name="Hermansen R.A."/>
            <person name="Hu H."/>
            <person name="Hunt B.G."/>
            <person name="Huylmans A.K."/>
            <person name="Khalil S.M."/>
            <person name="Mitchell R.D."/>
            <person name="Munoz-Torres M.C."/>
            <person name="Mustard J.A."/>
            <person name="Pan H."/>
            <person name="Reese J.T."/>
            <person name="Scharf M.E."/>
            <person name="Sun F."/>
            <person name="Vogel H."/>
            <person name="Xiao J."/>
            <person name="Yang W."/>
            <person name="Yang Z."/>
            <person name="Yang Z."/>
            <person name="Zhou J."/>
            <person name="Zhu J."/>
            <person name="Brent C.S."/>
            <person name="Elsik C.G."/>
            <person name="Goodisman M.A."/>
            <person name="Liberles D.A."/>
            <person name="Roe R.M."/>
            <person name="Vargo E.L."/>
            <person name="Vilcinskas A."/>
            <person name="Wang J."/>
            <person name="Bornberg-Bauer E."/>
            <person name="Korb J."/>
            <person name="Zhang G."/>
            <person name="Liebig J."/>
        </authorList>
    </citation>
    <scope>NUCLEOTIDE SEQUENCE [LARGE SCALE GENOMIC DNA]</scope>
    <source>
        <tissue evidence="10">Whole organism</tissue>
    </source>
</reference>
<dbReference type="eggNOG" id="ENOG502S09N">
    <property type="taxonomic scope" value="Eukaryota"/>
</dbReference>
<dbReference type="EMBL" id="KK852527">
    <property type="protein sequence ID" value="KDR22030.1"/>
    <property type="molecule type" value="Genomic_DNA"/>
</dbReference>
<dbReference type="Gene3D" id="1.10.287.70">
    <property type="match status" value="1"/>
</dbReference>
<proteinExistence type="predicted"/>
<keyword evidence="7" id="KW-0325">Glycoprotein</keyword>
<evidence type="ECO:0000256" key="5">
    <source>
        <dbReference type="ARBA" id="ARBA00023136"/>
    </source>
</evidence>
<feature type="transmembrane region" description="Helical" evidence="8">
    <location>
        <begin position="423"/>
        <end position="444"/>
    </location>
</feature>
<dbReference type="Gene3D" id="3.40.190.10">
    <property type="entry name" value="Periplasmic binding protein-like II"/>
    <property type="match status" value="1"/>
</dbReference>
<dbReference type="AlphaFoldDB" id="A0A067RN39"/>
<dbReference type="PANTHER" id="PTHR42643">
    <property type="entry name" value="IONOTROPIC RECEPTOR 20A-RELATED"/>
    <property type="match status" value="1"/>
</dbReference>
<evidence type="ECO:0000256" key="2">
    <source>
        <dbReference type="ARBA" id="ARBA00022475"/>
    </source>
</evidence>
<evidence type="ECO:0000256" key="1">
    <source>
        <dbReference type="ARBA" id="ARBA00004651"/>
    </source>
</evidence>
<keyword evidence="9" id="KW-0732">Signal</keyword>
<keyword evidence="6" id="KW-0675">Receptor</keyword>
<organism evidence="10 11">
    <name type="scientific">Zootermopsis nevadensis</name>
    <name type="common">Dampwood termite</name>
    <dbReference type="NCBI Taxonomy" id="136037"/>
    <lineage>
        <taxon>Eukaryota</taxon>
        <taxon>Metazoa</taxon>
        <taxon>Ecdysozoa</taxon>
        <taxon>Arthropoda</taxon>
        <taxon>Hexapoda</taxon>
        <taxon>Insecta</taxon>
        <taxon>Pterygota</taxon>
        <taxon>Neoptera</taxon>
        <taxon>Polyneoptera</taxon>
        <taxon>Dictyoptera</taxon>
        <taxon>Blattodea</taxon>
        <taxon>Blattoidea</taxon>
        <taxon>Termitoidae</taxon>
        <taxon>Termopsidae</taxon>
        <taxon>Zootermopsis</taxon>
    </lineage>
</organism>
<dbReference type="OMA" id="DIWLGFI"/>
<evidence type="ECO:0000313" key="11">
    <source>
        <dbReference type="Proteomes" id="UP000027135"/>
    </source>
</evidence>
<dbReference type="SUPFAM" id="SSF53850">
    <property type="entry name" value="Periplasmic binding protein-like II"/>
    <property type="match status" value="1"/>
</dbReference>
<keyword evidence="3 8" id="KW-0812">Transmembrane</keyword>
<keyword evidence="5 8" id="KW-0472">Membrane</keyword>
<accession>A0A067RN39</accession>
<gene>
    <name evidence="10" type="ORF">L798_03054</name>
</gene>
<dbReference type="GO" id="GO:0005886">
    <property type="term" value="C:plasma membrane"/>
    <property type="evidence" value="ECO:0007669"/>
    <property type="project" value="UniProtKB-SubCell"/>
</dbReference>
<evidence type="ECO:0000256" key="6">
    <source>
        <dbReference type="ARBA" id="ARBA00023170"/>
    </source>
</evidence>
<evidence type="ECO:0000256" key="3">
    <source>
        <dbReference type="ARBA" id="ARBA00022692"/>
    </source>
</evidence>
<feature type="signal peptide" evidence="9">
    <location>
        <begin position="1"/>
        <end position="25"/>
    </location>
</feature>
<dbReference type="InterPro" id="IPR052192">
    <property type="entry name" value="Insect_Ionotropic_Sensory_Rcpt"/>
</dbReference>
<dbReference type="Proteomes" id="UP000027135">
    <property type="component" value="Unassembled WGS sequence"/>
</dbReference>
<dbReference type="FunCoup" id="A0A067RN39">
    <property type="interactions" value="127"/>
</dbReference>
<comment type="subcellular location">
    <subcellularLocation>
        <location evidence="1">Cell membrane</location>
        <topology evidence="1">Multi-pass membrane protein</topology>
    </subcellularLocation>
</comment>
<evidence type="ECO:0000256" key="7">
    <source>
        <dbReference type="ARBA" id="ARBA00023180"/>
    </source>
</evidence>
<name>A0A067RN39_ZOONE</name>
<keyword evidence="4 8" id="KW-1133">Transmembrane helix</keyword>
<keyword evidence="11" id="KW-1185">Reference proteome</keyword>
<evidence type="ECO:0000256" key="8">
    <source>
        <dbReference type="SAM" id="Phobius"/>
    </source>
</evidence>
<protein>
    <submittedName>
        <fullName evidence="10">Uncharacterized protein</fullName>
    </submittedName>
</protein>
<feature type="transmembrane region" description="Helical" evidence="8">
    <location>
        <begin position="389"/>
        <end position="411"/>
    </location>
</feature>
<evidence type="ECO:0000256" key="9">
    <source>
        <dbReference type="SAM" id="SignalP"/>
    </source>
</evidence>
<sequence>MIFPLTVSSATLLVLSLIFLSQCSTSAVQYQSLQRLLRNPQPLLVRESDMEILRNVCLWYFSKSRFVVIIPIDTQVADDFVVELLPFIHNTIKEKIIVSHVVLPEDFKVFPGRLWKNLSILHQAFVLIVEREDALMQYLKFIQQISTYPFLRNPRGNFLIIFLGPSENDRDEVNRNYMENKYSHILKALWNELGIINVITMVIKYSNYRTLEAGHIVQLATFNPFIKSLNSSGKLVVYNKYNVFNLVRSYTDTLSNLRGYPIRISLFTRPPSSFPAHSGDKVIDYIGVDGFFMRNLAKQMNFTAISGSPKDGEEYGYMFETNGTFTGSLGDILYDRADISLNSRFVKEYGTKDIEYTFPVGFDNLCIVVPKAERLPKWLAFFRVFPLHVYLALVCVYVGSCIISHILQKLYSFFMPVNKDTSLISTFIEMLPLFLSLSFVRIPLSRSQKVFVITCLVFGIITTSLFQGKLVTVLSKPDYYPDVNTLEELDASGLVIATGSINLIENTFSAEESPLVKHLSNKVTYLSTKEGVADYVAKHKDTAALTRLSNAIYNVLIYRNSDGTLLLHIVREFPRTYSLAYIVPKGSPFLFRINHIITQLVESGIVDKWSKDTYFNMTAFQRSENSGSDSLKVFSMEDLLVAFLILACGLLSSVIAFFVELTVQRVASRKRIKYKTFTSSHEHTLLQNDYVQPSFRNYKI</sequence>
<keyword evidence="2" id="KW-1003">Cell membrane</keyword>
<evidence type="ECO:0000313" key="10">
    <source>
        <dbReference type="EMBL" id="KDR22030.1"/>
    </source>
</evidence>